<dbReference type="Gene3D" id="3.40.50.10210">
    <property type="match status" value="1"/>
</dbReference>
<comment type="caution">
    <text evidence="3">The sequence shown here is derived from an EMBL/GenBank/DDBJ whole genome shotgun (WGS) entry which is preliminary data.</text>
</comment>
<dbReference type="eggNOG" id="COG2038">
    <property type="taxonomic scope" value="Bacteria"/>
</dbReference>
<dbReference type="Gene3D" id="3.40.109.10">
    <property type="entry name" value="NADH Oxidase"/>
    <property type="match status" value="1"/>
</dbReference>
<keyword evidence="4" id="KW-1185">Reference proteome</keyword>
<dbReference type="eggNOG" id="COG0778">
    <property type="taxonomic scope" value="Bacteria"/>
</dbReference>
<dbReference type="SUPFAM" id="SSF55469">
    <property type="entry name" value="FMN-dependent nitroreductase-like"/>
    <property type="match status" value="1"/>
</dbReference>
<dbReference type="Proteomes" id="UP000019489">
    <property type="component" value="Unassembled WGS sequence"/>
</dbReference>
<dbReference type="PANTHER" id="PTHR43463:SF1">
    <property type="entry name" value="NICOTINATE-NUCLEOTIDE--DIMETHYLBENZIMIDAZOLE PHOSPHORIBOSYLTRANSFERASE"/>
    <property type="match status" value="1"/>
</dbReference>
<dbReference type="InterPro" id="IPR036087">
    <property type="entry name" value="Nict_dMeBzImd_PRibTrfase_sf"/>
</dbReference>
<dbReference type="GO" id="GO:0008939">
    <property type="term" value="F:nicotinate-nucleotide-dimethylbenzimidazole phosphoribosyltransferase activity"/>
    <property type="evidence" value="ECO:0007669"/>
    <property type="project" value="InterPro"/>
</dbReference>
<dbReference type="EMBL" id="AWSA01000011">
    <property type="protein sequence ID" value="EWT02380.1"/>
    <property type="molecule type" value="Genomic_DNA"/>
</dbReference>
<evidence type="ECO:0000256" key="1">
    <source>
        <dbReference type="SAM" id="MobiDB-lite"/>
    </source>
</evidence>
<dbReference type="OrthoDB" id="9773807at2"/>
<name>W9G8J3_9MICO</name>
<dbReference type="PANTHER" id="PTHR43463">
    <property type="entry name" value="NICOTINATE-NUCLEOTIDE--DIMETHYLBENZIMIDAZOLE PHOSPHORIBOSYLTRANSFERASE"/>
    <property type="match status" value="1"/>
</dbReference>
<dbReference type="CDD" id="cd02439">
    <property type="entry name" value="DMB-PRT_CobT"/>
    <property type="match status" value="1"/>
</dbReference>
<evidence type="ECO:0000313" key="4">
    <source>
        <dbReference type="Proteomes" id="UP000019489"/>
    </source>
</evidence>
<dbReference type="STRING" id="1386089.N865_06305"/>
<evidence type="ECO:0000313" key="3">
    <source>
        <dbReference type="EMBL" id="EWT02380.1"/>
    </source>
</evidence>
<dbReference type="PATRIC" id="fig|1386089.3.peg.1388"/>
<dbReference type="InterPro" id="IPR029479">
    <property type="entry name" value="Nitroreductase"/>
</dbReference>
<dbReference type="GO" id="GO:0016491">
    <property type="term" value="F:oxidoreductase activity"/>
    <property type="evidence" value="ECO:0007669"/>
    <property type="project" value="InterPro"/>
</dbReference>
<organism evidence="3 4">
    <name type="scientific">Intrasporangium oryzae NRRL B-24470</name>
    <dbReference type="NCBI Taxonomy" id="1386089"/>
    <lineage>
        <taxon>Bacteria</taxon>
        <taxon>Bacillati</taxon>
        <taxon>Actinomycetota</taxon>
        <taxon>Actinomycetes</taxon>
        <taxon>Micrococcales</taxon>
        <taxon>Intrasporangiaceae</taxon>
        <taxon>Intrasporangium</taxon>
    </lineage>
</organism>
<feature type="domain" description="Nitroreductase" evidence="2">
    <location>
        <begin position="40"/>
        <end position="204"/>
    </location>
</feature>
<proteinExistence type="predicted"/>
<feature type="region of interest" description="Disordered" evidence="1">
    <location>
        <begin position="1"/>
        <end position="20"/>
    </location>
</feature>
<dbReference type="InterPro" id="IPR000415">
    <property type="entry name" value="Nitroreductase-like"/>
</dbReference>
<reference evidence="3 4" key="1">
    <citation type="submission" date="2013-08" db="EMBL/GenBank/DDBJ databases">
        <title>Intrasporangium oryzae NRRL B-24470.</title>
        <authorList>
            <person name="Liu H."/>
            <person name="Wang G."/>
        </authorList>
    </citation>
    <scope>NUCLEOTIDE SEQUENCE [LARGE SCALE GENOMIC DNA]</scope>
    <source>
        <strain evidence="3 4">NRRL B-24470</strain>
    </source>
</reference>
<dbReference type="Pfam" id="PF00881">
    <property type="entry name" value="Nitroreductase"/>
    <property type="match status" value="1"/>
</dbReference>
<dbReference type="InterPro" id="IPR003200">
    <property type="entry name" value="Nict_dMeBzImd_PRibTrfase"/>
</dbReference>
<sequence length="560" mass="58341">MYGRPVPTIGDASSAAERAQTPDAWALTDDIESLARVVGARRDIRRFRPDPVPEEALEAVLLAGHRGPSVGHSQPWRFIVVTAAETRDAAAAMADRARLRQASGMAEESARGLLDLRLEGIREAPLGVVVACDRRTPAAGILGRATFPDADLWSCAAAIENMWLTARAHGLGLGWVTLFEPEELANLLGLPTGVETLGWLCLGWPDERPPEPGLERAGWSRRLPLDQVVMRERWVEVDAPESHLRAPDQADVVAARDRADDLLAVPGSLGVLDGVLDRIEALPVADGGGTLVVAAADHAVTAYGVSAFDASVTADVARATREGTSMGAVAARAAGLDVELIDAGIGSRRGDLVATDALDEETYAALRDLGHERGRALAASGLVAVGEVGIGNTTVAAAVAAALLDRPADDVVGRGSSADAAMVERKREVVERALARVGPRPEGAFGIHETLRRLGGGEIAVLAGVVLGVAEARGVVVLDGLATSVAALAAVRLEPAVAAHLVAGQRSREVGHALVLRELGLEPLLDLRIRAGEGVGAALAAGLVSDGRELRRGVARTRPV</sequence>
<keyword evidence="3" id="KW-0808">Transferase</keyword>
<dbReference type="InterPro" id="IPR012825">
    <property type="entry name" value="BluB"/>
</dbReference>
<gene>
    <name evidence="3" type="ORF">N865_06305</name>
</gene>
<keyword evidence="3" id="KW-0328">Glycosyltransferase</keyword>
<accession>W9G8J3</accession>
<evidence type="ECO:0000259" key="2">
    <source>
        <dbReference type="Pfam" id="PF00881"/>
    </source>
</evidence>
<dbReference type="Pfam" id="PF02277">
    <property type="entry name" value="DBI_PRT"/>
    <property type="match status" value="1"/>
</dbReference>
<protein>
    <submittedName>
        <fullName evidence="3">Phosphoribosyltransferase</fullName>
    </submittedName>
</protein>
<dbReference type="AlphaFoldDB" id="W9G8J3"/>
<dbReference type="NCBIfam" id="TIGR02476">
    <property type="entry name" value="BluB"/>
    <property type="match status" value="1"/>
</dbReference>
<dbReference type="SUPFAM" id="SSF52733">
    <property type="entry name" value="Nicotinate mononucleotide:5,6-dimethylbenzimidazole phosphoribosyltransferase (CobT)"/>
    <property type="match status" value="1"/>
</dbReference>